<gene>
    <name evidence="1" type="ORF">CUJ89_24170</name>
</gene>
<name>A0A2Z5N1Q2_BURPY</name>
<dbReference type="RefSeq" id="WP_114179919.1">
    <property type="nucleotide sequence ID" value="NZ_CP024903.1"/>
</dbReference>
<dbReference type="Proteomes" id="UP000253104">
    <property type="component" value="Chromosome mHSR5_B"/>
</dbReference>
<organism evidence="1 2">
    <name type="scientific">Burkholderia pyrrocinia</name>
    <name type="common">Pseudomonas pyrrocinia</name>
    <dbReference type="NCBI Taxonomy" id="60550"/>
    <lineage>
        <taxon>Bacteria</taxon>
        <taxon>Pseudomonadati</taxon>
        <taxon>Pseudomonadota</taxon>
        <taxon>Betaproteobacteria</taxon>
        <taxon>Burkholderiales</taxon>
        <taxon>Burkholderiaceae</taxon>
        <taxon>Burkholderia</taxon>
        <taxon>Burkholderia cepacia complex</taxon>
    </lineage>
</organism>
<dbReference type="AlphaFoldDB" id="A0A2Z5N1Q2"/>
<proteinExistence type="predicted"/>
<reference evidence="1 2" key="1">
    <citation type="journal article" date="2018" name="ISME J.">
        <title>Involvement of Burkholderiaceae and sulfurous volatiles in disease-suppressive soils.</title>
        <authorList>
            <person name="Carrion V.J."/>
            <person name="Cordovez V."/>
            <person name="Tyc O."/>
            <person name="Etalo D.W."/>
            <person name="de Bruijn I."/>
            <person name="de Jager V.C."/>
            <person name="Medema M.H."/>
            <person name="Eberl L."/>
            <person name="Raaijmakers J.M."/>
        </authorList>
    </citation>
    <scope>NUCLEOTIDE SEQUENCE [LARGE SCALE GENOMIC DNA]</scope>
    <source>
        <strain evidence="2">mHSR5</strain>
    </source>
</reference>
<dbReference type="EMBL" id="CP024903">
    <property type="protein sequence ID" value="AXF23513.1"/>
    <property type="molecule type" value="Genomic_DNA"/>
</dbReference>
<evidence type="ECO:0000313" key="2">
    <source>
        <dbReference type="Proteomes" id="UP000253104"/>
    </source>
</evidence>
<evidence type="ECO:0000313" key="1">
    <source>
        <dbReference type="EMBL" id="AXF23513.1"/>
    </source>
</evidence>
<sequence>MTALAAMAAADLDALVRVEEPRFAQYWALGAWFHAGDRDGWRGIGWAVWLELAARSWTPPHTAPLSAWGVTDGRALVHLAYDEDEARSWAVDARAEHRNRQMLPPAYSVVRLSAAGDRATQSAAAPGGYCDRAGGCVCGGDLPRVREGCSEWVKLGSAQAHGREA</sequence>
<accession>A0A2Z5N1Q2</accession>
<protein>
    <submittedName>
        <fullName evidence="1">Uncharacterized protein</fullName>
    </submittedName>
</protein>